<dbReference type="InterPro" id="IPR007204">
    <property type="entry name" value="ARPC3"/>
</dbReference>
<evidence type="ECO:0000313" key="13">
    <source>
        <dbReference type="RefSeq" id="XP_018328669.1"/>
    </source>
</evidence>
<evidence type="ECO:0000256" key="11">
    <source>
        <dbReference type="PIRNR" id="PIRNR016315"/>
    </source>
</evidence>
<keyword evidence="8" id="KW-0539">Nucleus</keyword>
<evidence type="ECO:0000256" key="8">
    <source>
        <dbReference type="ARBA" id="ARBA00023242"/>
    </source>
</evidence>
<protein>
    <recommendedName>
        <fullName evidence="11">Actin-related protein 2/3 complex subunit 3</fullName>
    </recommendedName>
</protein>
<evidence type="ECO:0000256" key="2">
    <source>
        <dbReference type="ARBA" id="ARBA00004245"/>
    </source>
</evidence>
<dbReference type="GO" id="GO:0030833">
    <property type="term" value="P:regulation of actin filament polymerization"/>
    <property type="evidence" value="ECO:0007669"/>
    <property type="project" value="InterPro"/>
</dbReference>
<dbReference type="GO" id="GO:0003779">
    <property type="term" value="F:actin binding"/>
    <property type="evidence" value="ECO:0007669"/>
    <property type="project" value="UniProtKB-KW"/>
</dbReference>
<evidence type="ECO:0000256" key="3">
    <source>
        <dbReference type="ARBA" id="ARBA00004316"/>
    </source>
</evidence>
<name>A0A1W4WXT6_AGRPL</name>
<evidence type="ECO:0000313" key="12">
    <source>
        <dbReference type="Proteomes" id="UP000192223"/>
    </source>
</evidence>
<dbReference type="Pfam" id="PF04062">
    <property type="entry name" value="P21-Arc"/>
    <property type="match status" value="1"/>
</dbReference>
<evidence type="ECO:0000256" key="10">
    <source>
        <dbReference type="ARBA" id="ARBA00045382"/>
    </source>
</evidence>
<reference evidence="13" key="1">
    <citation type="submission" date="2025-08" db="UniProtKB">
        <authorList>
            <consortium name="RefSeq"/>
        </authorList>
    </citation>
    <scope>IDENTIFICATION</scope>
    <source>
        <tissue evidence="13">Entire body</tissue>
    </source>
</reference>
<accession>A0A1W4WXT6</accession>
<keyword evidence="12" id="KW-1185">Reference proteome</keyword>
<dbReference type="AlphaFoldDB" id="A0A1W4WXT6"/>
<dbReference type="SUPFAM" id="SSF69060">
    <property type="entry name" value="Arp2/3 complex 21 kDa subunit ARPC3"/>
    <property type="match status" value="1"/>
</dbReference>
<dbReference type="PANTHER" id="PTHR12391">
    <property type="entry name" value="ARP2/3 COMPLEX 21 KD SUBUNIT"/>
    <property type="match status" value="1"/>
</dbReference>
<comment type="function">
    <text evidence="10">Component of the Arp2/3 complex, a multiprotein complex that mediates actin polymerization upon stimulation by nucleation-promoting factor (NPF). The Arp2/3 complex mediates the formation of branched actin networks in the cytoplasm, providing the force for cell motility. In addition to its role in the cytoplasmic cytoskeleton, the Arp2/3 complex also promotes actin polymerization in the nucleus, thereby regulating gene transcription and repair of damaged DNA. The Arp2/3 complex promotes homologous recombination (HR) repair in response to DNA damage by promoting nuclear actin polymerization, leading to drive motility of double-strand breaks (DSBs).</text>
</comment>
<evidence type="ECO:0000256" key="7">
    <source>
        <dbReference type="ARBA" id="ARBA00023212"/>
    </source>
</evidence>
<comment type="subunit">
    <text evidence="11">Component of the Arp2/3 complex.</text>
</comment>
<evidence type="ECO:0000256" key="5">
    <source>
        <dbReference type="ARBA" id="ARBA00022490"/>
    </source>
</evidence>
<comment type="similarity">
    <text evidence="4 11">Belongs to the ARPC3 family.</text>
</comment>
<dbReference type="InParanoid" id="A0A1W4WXT6"/>
<evidence type="ECO:0000256" key="4">
    <source>
        <dbReference type="ARBA" id="ARBA00010856"/>
    </source>
</evidence>
<keyword evidence="9" id="KW-0966">Cell projection</keyword>
<dbReference type="GO" id="GO:0034314">
    <property type="term" value="P:Arp2/3 complex-mediated actin nucleation"/>
    <property type="evidence" value="ECO:0007669"/>
    <property type="project" value="UniProtKB-UniRule"/>
</dbReference>
<keyword evidence="6 11" id="KW-0009">Actin-binding</keyword>
<sequence length="177" mass="20210">MPAFHSSFLKPLEIIGNTAILPIKTQFTGPAPLDVSQDTDIIDEALYYFRANVFFRTYEIKSEADRLLIYITLYITECLKKLQRCSNKSQGQNEMYSLAISRFDIPGDPGFPLNSVYGKPQSQKEADFLRGYLTQVRQETGLRVCEKVFGEDGKPSKWWLCFAKRKFMDKSLSGPGQ</sequence>
<evidence type="ECO:0000256" key="6">
    <source>
        <dbReference type="ARBA" id="ARBA00023203"/>
    </source>
</evidence>
<gene>
    <name evidence="13" type="primary">LOC108739320</name>
</gene>
<dbReference type="PIRSF" id="PIRSF016315">
    <property type="entry name" value="ARP2/3_P21-Arc"/>
    <property type="match status" value="1"/>
</dbReference>
<keyword evidence="5 11" id="KW-0963">Cytoplasm</keyword>
<dbReference type="Proteomes" id="UP000192223">
    <property type="component" value="Unplaced"/>
</dbReference>
<dbReference type="FunCoup" id="A0A1W4WXT6">
    <property type="interactions" value="1156"/>
</dbReference>
<dbReference type="Gene3D" id="1.10.1760.10">
    <property type="entry name" value="Actin-related protein 2/3 complex subunit 3"/>
    <property type="match status" value="1"/>
</dbReference>
<proteinExistence type="inferred from homology"/>
<evidence type="ECO:0000256" key="1">
    <source>
        <dbReference type="ARBA" id="ARBA00004123"/>
    </source>
</evidence>
<organism evidence="12 13">
    <name type="scientific">Agrilus planipennis</name>
    <name type="common">Emerald ash borer</name>
    <name type="synonym">Agrilus marcopoli</name>
    <dbReference type="NCBI Taxonomy" id="224129"/>
    <lineage>
        <taxon>Eukaryota</taxon>
        <taxon>Metazoa</taxon>
        <taxon>Ecdysozoa</taxon>
        <taxon>Arthropoda</taxon>
        <taxon>Hexapoda</taxon>
        <taxon>Insecta</taxon>
        <taxon>Pterygota</taxon>
        <taxon>Neoptera</taxon>
        <taxon>Endopterygota</taxon>
        <taxon>Coleoptera</taxon>
        <taxon>Polyphaga</taxon>
        <taxon>Elateriformia</taxon>
        <taxon>Buprestoidea</taxon>
        <taxon>Buprestidae</taxon>
        <taxon>Agrilinae</taxon>
        <taxon>Agrilus</taxon>
    </lineage>
</organism>
<dbReference type="GO" id="GO:0005634">
    <property type="term" value="C:nucleus"/>
    <property type="evidence" value="ECO:0007669"/>
    <property type="project" value="UniProtKB-SubCell"/>
</dbReference>
<dbReference type="RefSeq" id="XP_018328669.1">
    <property type="nucleotide sequence ID" value="XM_018473167.2"/>
</dbReference>
<comment type="subcellular location">
    <subcellularLocation>
        <location evidence="3">Cell projection</location>
    </subcellularLocation>
    <subcellularLocation>
        <location evidence="2 11">Cytoplasm</location>
        <location evidence="2 11">Cytoskeleton</location>
    </subcellularLocation>
    <subcellularLocation>
        <location evidence="1">Nucleus</location>
    </subcellularLocation>
</comment>
<dbReference type="GO" id="GO:0005885">
    <property type="term" value="C:Arp2/3 protein complex"/>
    <property type="evidence" value="ECO:0007669"/>
    <property type="project" value="UniProtKB-UniRule"/>
</dbReference>
<dbReference type="GeneID" id="108739320"/>
<dbReference type="CTD" id="41917"/>
<dbReference type="OrthoDB" id="200404at2759"/>
<keyword evidence="7 11" id="KW-0206">Cytoskeleton</keyword>
<dbReference type="STRING" id="224129.A0A1W4WXT6"/>
<dbReference type="KEGG" id="apln:108739320"/>
<evidence type="ECO:0000256" key="9">
    <source>
        <dbReference type="ARBA" id="ARBA00023273"/>
    </source>
</evidence>
<comment type="function">
    <text evidence="11">Functions as component of the Arp2/3 complex which is involved in regulation of actin polymerization and together with an activating nucleation-promoting factor (NPF) mediates the formation of branched actin networks.</text>
</comment>
<dbReference type="GO" id="GO:0042995">
    <property type="term" value="C:cell projection"/>
    <property type="evidence" value="ECO:0007669"/>
    <property type="project" value="UniProtKB-SubCell"/>
</dbReference>
<dbReference type="InterPro" id="IPR036753">
    <property type="entry name" value="ARPC3_sf"/>
</dbReference>
<dbReference type="FunFam" id="1.10.1760.10:FF:000001">
    <property type="entry name" value="Actin-related protein 2/3 complex subunit 3"/>
    <property type="match status" value="1"/>
</dbReference>